<evidence type="ECO:0000256" key="2">
    <source>
        <dbReference type="ARBA" id="ARBA00010740"/>
    </source>
</evidence>
<comment type="caution">
    <text evidence="6">The sequence shown here is derived from an EMBL/GenBank/DDBJ whole genome shotgun (WGS) entry which is preliminary data.</text>
</comment>
<evidence type="ECO:0000313" key="6">
    <source>
        <dbReference type="EMBL" id="MBF1166119.1"/>
    </source>
</evidence>
<evidence type="ECO:0000256" key="5">
    <source>
        <dbReference type="ARBA" id="ARBA00031841"/>
    </source>
</evidence>
<organism evidence="6 7">
    <name type="scientific">Dechloromonas agitata</name>
    <dbReference type="NCBI Taxonomy" id="73030"/>
    <lineage>
        <taxon>Bacteria</taxon>
        <taxon>Pseudomonadati</taxon>
        <taxon>Pseudomonadota</taxon>
        <taxon>Betaproteobacteria</taxon>
        <taxon>Rhodocyclales</taxon>
        <taxon>Azonexaceae</taxon>
        <taxon>Dechloromonas</taxon>
    </lineage>
</organism>
<dbReference type="InterPro" id="IPR003772">
    <property type="entry name" value="YceD"/>
</dbReference>
<dbReference type="InterPro" id="IPR039255">
    <property type="entry name" value="YceD_bac"/>
</dbReference>
<keyword evidence="4" id="KW-0690">Ribosome biogenesis</keyword>
<gene>
    <name evidence="6" type="ORF">HXL68_13895</name>
</gene>
<dbReference type="RefSeq" id="WP_084019660.1">
    <property type="nucleotide sequence ID" value="NZ_JARBJQ010000008.1"/>
</dbReference>
<dbReference type="GO" id="GO:0042254">
    <property type="term" value="P:ribosome biogenesis"/>
    <property type="evidence" value="ECO:0007669"/>
    <property type="project" value="UniProtKB-KW"/>
</dbReference>
<proteinExistence type="inferred from homology"/>
<reference evidence="6" key="1">
    <citation type="submission" date="2020-04" db="EMBL/GenBank/DDBJ databases">
        <title>Deep metagenomics examines the oral microbiome during advanced dental caries in children, revealing novel taxa and co-occurrences with host molecules.</title>
        <authorList>
            <person name="Baker J.L."/>
            <person name="Morton J.T."/>
            <person name="Dinis M."/>
            <person name="Alvarez R."/>
            <person name="Tran N.C."/>
            <person name="Knight R."/>
            <person name="Edlund A."/>
        </authorList>
    </citation>
    <scope>NUCLEOTIDE SEQUENCE</scope>
    <source>
        <strain evidence="6">JCVI_32_bin.24</strain>
    </source>
</reference>
<accession>A0A930BUV5</accession>
<dbReference type="Pfam" id="PF02620">
    <property type="entry name" value="YceD"/>
    <property type="match status" value="1"/>
</dbReference>
<protein>
    <recommendedName>
        <fullName evidence="3">Large ribosomal RNA subunit accumulation protein YceD</fullName>
    </recommendedName>
    <alternativeName>
        <fullName evidence="5">23S rRNA accumulation protein YceD</fullName>
    </alternativeName>
</protein>
<sequence length="186" mass="20429">MRHFVLTCKAKNNIIHRLSRNSSRLKRITDAFRFAKEGRVLEGTLPLSALERLHDLLAVVEGEVTFRLEGSKGARGEYLLQLVVTGVIPLLCQRCLKAVPFDLDVDNLLELVPEGAELSQDELEDDTRDFLPVAKELDVAELVEDEILLALPVAPRHEKCGLPGAADAGERSNPFAALAGLKGKPN</sequence>
<dbReference type="AlphaFoldDB" id="A0A930BUV5"/>
<evidence type="ECO:0000256" key="3">
    <source>
        <dbReference type="ARBA" id="ARBA00015716"/>
    </source>
</evidence>
<evidence type="ECO:0000256" key="4">
    <source>
        <dbReference type="ARBA" id="ARBA00022517"/>
    </source>
</evidence>
<dbReference type="GO" id="GO:0005829">
    <property type="term" value="C:cytosol"/>
    <property type="evidence" value="ECO:0007669"/>
    <property type="project" value="TreeGrafter"/>
</dbReference>
<dbReference type="PANTHER" id="PTHR38099">
    <property type="entry name" value="LARGE RIBOSOMAL RNA SUBUNIT ACCUMULATION PROTEIN YCED"/>
    <property type="match status" value="1"/>
</dbReference>
<evidence type="ECO:0000313" key="7">
    <source>
        <dbReference type="Proteomes" id="UP000718593"/>
    </source>
</evidence>
<dbReference type="Proteomes" id="UP000718593">
    <property type="component" value="Unassembled WGS sequence"/>
</dbReference>
<evidence type="ECO:0000256" key="1">
    <source>
        <dbReference type="ARBA" id="ARBA00002868"/>
    </source>
</evidence>
<dbReference type="EMBL" id="JABZMI010000356">
    <property type="protein sequence ID" value="MBF1166119.1"/>
    <property type="molecule type" value="Genomic_DNA"/>
</dbReference>
<dbReference type="PANTHER" id="PTHR38099:SF1">
    <property type="entry name" value="LARGE RIBOSOMAL RNA SUBUNIT ACCUMULATION PROTEIN YCED"/>
    <property type="match status" value="1"/>
</dbReference>
<comment type="similarity">
    <text evidence="2">Belongs to the DUF177 domain family.</text>
</comment>
<name>A0A930BUV5_9RHOO</name>
<comment type="function">
    <text evidence="1">Plays a role in synthesis, processing and/or stability of 23S rRNA.</text>
</comment>